<evidence type="ECO:0000313" key="1">
    <source>
        <dbReference type="EMBL" id="WTR74918.1"/>
    </source>
</evidence>
<name>A0ABZ1LRM3_9ACTN</name>
<reference evidence="1 2" key="1">
    <citation type="submission" date="2022-10" db="EMBL/GenBank/DDBJ databases">
        <title>The complete genomes of actinobacterial strains from the NBC collection.</title>
        <authorList>
            <person name="Joergensen T.S."/>
            <person name="Alvarez Arevalo M."/>
            <person name="Sterndorff E.B."/>
            <person name="Faurdal D."/>
            <person name="Vuksanovic O."/>
            <person name="Mourched A.-S."/>
            <person name="Charusanti P."/>
            <person name="Shaw S."/>
            <person name="Blin K."/>
            <person name="Weber T."/>
        </authorList>
    </citation>
    <scope>NUCLEOTIDE SEQUENCE [LARGE SCALE GENOMIC DNA]</scope>
    <source>
        <strain evidence="1 2">NBC_00123</strain>
    </source>
</reference>
<organism evidence="1 2">
    <name type="scientific">Streptomyces zaomyceticus</name>
    <dbReference type="NCBI Taxonomy" id="68286"/>
    <lineage>
        <taxon>Bacteria</taxon>
        <taxon>Bacillati</taxon>
        <taxon>Actinomycetota</taxon>
        <taxon>Actinomycetes</taxon>
        <taxon>Kitasatosporales</taxon>
        <taxon>Streptomycetaceae</taxon>
        <taxon>Streptomyces</taxon>
    </lineage>
</organism>
<dbReference type="Proteomes" id="UP001622594">
    <property type="component" value="Chromosome"/>
</dbReference>
<evidence type="ECO:0008006" key="3">
    <source>
        <dbReference type="Google" id="ProtNLM"/>
    </source>
</evidence>
<dbReference type="EMBL" id="CP108188">
    <property type="protein sequence ID" value="WTR74918.1"/>
    <property type="molecule type" value="Genomic_DNA"/>
</dbReference>
<proteinExistence type="predicted"/>
<protein>
    <recommendedName>
        <fullName evidence="3">Integral membrane protein</fullName>
    </recommendedName>
</protein>
<accession>A0ABZ1LRM3</accession>
<gene>
    <name evidence="1" type="ORF">OG814_39435</name>
</gene>
<sequence>MWRRGIRMVVLGAALVVLVGCGSKTVESDANAEEATRAGTATAWTRAAPIRINGVRTADGGRSLVVDAQVPDGAPDCVRGLRGELHTVEHGTVYVMVTLETRSLDQDAGCTETQRVEATVKLGEALGSRRVMVNSGAVFTPVGATPPALRQCGENGCDPTPSRCTSSSYRQAVNDTDIPQHTSWEERGCDDTWLVLDLSTRMGPVCGGSDDGCSSSGISQRWFYRAETSGWQPVTMNGDAGCAGIHKLLPELPERLCASLPRLDRG</sequence>
<dbReference type="RefSeq" id="WP_406336925.1">
    <property type="nucleotide sequence ID" value="NZ_CP108188.1"/>
</dbReference>
<evidence type="ECO:0000313" key="2">
    <source>
        <dbReference type="Proteomes" id="UP001622594"/>
    </source>
</evidence>
<keyword evidence="2" id="KW-1185">Reference proteome</keyword>
<dbReference type="PROSITE" id="PS51257">
    <property type="entry name" value="PROKAR_LIPOPROTEIN"/>
    <property type="match status" value="1"/>
</dbReference>